<evidence type="ECO:0000259" key="1">
    <source>
        <dbReference type="Pfam" id="PF10568"/>
    </source>
</evidence>
<organism evidence="2 3">
    <name type="scientific">Planoprotostelium fungivorum</name>
    <dbReference type="NCBI Taxonomy" id="1890364"/>
    <lineage>
        <taxon>Eukaryota</taxon>
        <taxon>Amoebozoa</taxon>
        <taxon>Evosea</taxon>
        <taxon>Variosea</taxon>
        <taxon>Cavosteliida</taxon>
        <taxon>Cavosteliaceae</taxon>
        <taxon>Planoprotostelium</taxon>
    </lineage>
</organism>
<dbReference type="Proteomes" id="UP000241769">
    <property type="component" value="Unassembled WGS sequence"/>
</dbReference>
<dbReference type="GO" id="GO:0001401">
    <property type="term" value="C:SAM complex"/>
    <property type="evidence" value="ECO:0007669"/>
    <property type="project" value="InterPro"/>
</dbReference>
<gene>
    <name evidence="2" type="ORF">PROFUN_01895</name>
</gene>
<dbReference type="InParanoid" id="A0A2P6NYZ3"/>
<dbReference type="OrthoDB" id="5809458at2759"/>
<dbReference type="EMBL" id="MDYQ01000005">
    <property type="protein sequence ID" value="PRP89175.1"/>
    <property type="molecule type" value="Genomic_DNA"/>
</dbReference>
<dbReference type="InterPro" id="IPR019564">
    <property type="entry name" value="Sam37/metaxin_N"/>
</dbReference>
<proteinExistence type="predicted"/>
<feature type="domain" description="Mitochondrial outer membrane transport complex Sam37/metaxin N-terminal" evidence="1">
    <location>
        <begin position="98"/>
        <end position="160"/>
    </location>
</feature>
<dbReference type="Pfam" id="PF10568">
    <property type="entry name" value="Tom37"/>
    <property type="match status" value="1"/>
</dbReference>
<keyword evidence="3" id="KW-1185">Reference proteome</keyword>
<evidence type="ECO:0000313" key="2">
    <source>
        <dbReference type="EMBL" id="PRP89175.1"/>
    </source>
</evidence>
<comment type="caution">
    <text evidence="2">The sequence shown here is derived from an EMBL/GenBank/DDBJ whole genome shotgun (WGS) entry which is preliminary data.</text>
</comment>
<accession>A0A2P6NYZ3</accession>
<name>A0A2P6NYZ3_9EUKA</name>
<dbReference type="AlphaFoldDB" id="A0A2P6NYZ3"/>
<keyword evidence="2" id="KW-0808">Transferase</keyword>
<sequence length="239" mass="27359">MLASHGSPISAAAFLAVRDFARLKAVLAPGSTPFAKVGRSLNYGDLIRVVHKHRQLRPSHFLVSAMQQNLECQRLLLNNRQRWLFTALKKRGSLSPGASKDIDAELIPEQKGDTRAWQAYLEEKLYPCVVKERWLDEPNYTNLVNSMLKSMVWPMRSLVGWHVSHKVHSSLWAQGTARHSDDETPTLADIITYSFLSSSLLTTFDIHWNRMVLNRIVLVKYCLHMTELLFPEYAPCWTN</sequence>
<reference evidence="2 3" key="1">
    <citation type="journal article" date="2018" name="Genome Biol. Evol.">
        <title>Multiple Roots of Fruiting Body Formation in Amoebozoa.</title>
        <authorList>
            <person name="Hillmann F."/>
            <person name="Forbes G."/>
            <person name="Novohradska S."/>
            <person name="Ferling I."/>
            <person name="Riege K."/>
            <person name="Groth M."/>
            <person name="Westermann M."/>
            <person name="Marz M."/>
            <person name="Spaller T."/>
            <person name="Winckler T."/>
            <person name="Schaap P."/>
            <person name="Glockner G."/>
        </authorList>
    </citation>
    <scope>NUCLEOTIDE SEQUENCE [LARGE SCALE GENOMIC DNA]</scope>
    <source>
        <strain evidence="2 3">Jena</strain>
    </source>
</reference>
<evidence type="ECO:0000313" key="3">
    <source>
        <dbReference type="Proteomes" id="UP000241769"/>
    </source>
</evidence>
<dbReference type="GO" id="GO:0016740">
    <property type="term" value="F:transferase activity"/>
    <property type="evidence" value="ECO:0007669"/>
    <property type="project" value="UniProtKB-KW"/>
</dbReference>
<protein>
    <submittedName>
        <fullName evidence="2">Glutathione S-transferase</fullName>
    </submittedName>
</protein>